<gene>
    <name evidence="5" type="ORF">ZHAS_00017114</name>
</gene>
<evidence type="ECO:0000313" key="7">
    <source>
        <dbReference type="Proteomes" id="UP000030765"/>
    </source>
</evidence>
<dbReference type="InterPro" id="IPR007220">
    <property type="entry name" value="ORC2"/>
</dbReference>
<feature type="region of interest" description="Disordered" evidence="3">
    <location>
        <begin position="269"/>
        <end position="296"/>
    </location>
</feature>
<dbReference type="AlphaFoldDB" id="A0A084WF62"/>
<reference evidence="6" key="2">
    <citation type="submission" date="2020-05" db="UniProtKB">
        <authorList>
            <consortium name="EnsemblMetazoa"/>
        </authorList>
    </citation>
    <scope>IDENTIFICATION</scope>
</reference>
<organism evidence="5">
    <name type="scientific">Anopheles sinensis</name>
    <name type="common">Mosquito</name>
    <dbReference type="NCBI Taxonomy" id="74873"/>
    <lineage>
        <taxon>Eukaryota</taxon>
        <taxon>Metazoa</taxon>
        <taxon>Ecdysozoa</taxon>
        <taxon>Arthropoda</taxon>
        <taxon>Hexapoda</taxon>
        <taxon>Insecta</taxon>
        <taxon>Pterygota</taxon>
        <taxon>Neoptera</taxon>
        <taxon>Endopterygota</taxon>
        <taxon>Diptera</taxon>
        <taxon>Nematocera</taxon>
        <taxon>Culicoidea</taxon>
        <taxon>Culicidae</taxon>
        <taxon>Anophelinae</taxon>
        <taxon>Anopheles</taxon>
    </lineage>
</organism>
<dbReference type="VEuPathDB" id="VectorBase:ASIS001502"/>
<dbReference type="EMBL" id="ATLV01023303">
    <property type="status" value="NOT_ANNOTATED_CDS"/>
    <property type="molecule type" value="Genomic_DNA"/>
</dbReference>
<evidence type="ECO:0000256" key="3">
    <source>
        <dbReference type="SAM" id="MobiDB-lite"/>
    </source>
</evidence>
<dbReference type="GO" id="GO:0006260">
    <property type="term" value="P:DNA replication"/>
    <property type="evidence" value="ECO:0007669"/>
    <property type="project" value="UniProtKB-UniRule"/>
</dbReference>
<keyword evidence="2" id="KW-0235">DNA replication</keyword>
<proteinExistence type="inferred from homology"/>
<dbReference type="PANTHER" id="PTHR14052">
    <property type="entry name" value="ORIGIN RECOGNITION COMPLEX SUBUNIT 2"/>
    <property type="match status" value="1"/>
</dbReference>
<comment type="subunit">
    <text evidence="2">Component of the origin recognition complex (ORC).</text>
</comment>
<evidence type="ECO:0000256" key="1">
    <source>
        <dbReference type="ARBA" id="ARBA00019080"/>
    </source>
</evidence>
<accession>A0A084WF62</accession>
<dbReference type="InterPro" id="IPR056772">
    <property type="entry name" value="RecA-like_ORC2"/>
</dbReference>
<dbReference type="EnsemblMetazoa" id="ASIC017114-RA">
    <property type="protein sequence ID" value="ASIC017114-PA"/>
    <property type="gene ID" value="ASIC017114"/>
</dbReference>
<dbReference type="Pfam" id="PF04084">
    <property type="entry name" value="RecA-like_ORC2"/>
    <property type="match status" value="1"/>
</dbReference>
<protein>
    <recommendedName>
        <fullName evidence="1 2">Origin recognition complex subunit 2</fullName>
    </recommendedName>
</protein>
<keyword evidence="2" id="KW-0539">Nucleus</keyword>
<comment type="function">
    <text evidence="2">Component of the origin recognition complex (ORC) that binds origins of replication. DNA-binding is ATP-dependent. ORC is required to assemble the pre-replication complex necessary to initiate DNA replication.</text>
</comment>
<dbReference type="VEuPathDB" id="VectorBase:ASIC017114"/>
<evidence type="ECO:0000313" key="6">
    <source>
        <dbReference type="EnsemblMetazoa" id="ASIC017114-PA"/>
    </source>
</evidence>
<dbReference type="Proteomes" id="UP000030765">
    <property type="component" value="Unassembled WGS sequence"/>
</dbReference>
<dbReference type="STRING" id="74873.A0A084WF62"/>
<comment type="similarity">
    <text evidence="2">Belongs to the ORC2 family.</text>
</comment>
<dbReference type="GO" id="GO:0005664">
    <property type="term" value="C:nuclear origin of replication recognition complex"/>
    <property type="evidence" value="ECO:0007669"/>
    <property type="project" value="UniProtKB-UniRule"/>
</dbReference>
<feature type="compositionally biased region" description="Low complexity" evidence="3">
    <location>
        <begin position="283"/>
        <end position="293"/>
    </location>
</feature>
<evidence type="ECO:0000259" key="4">
    <source>
        <dbReference type="Pfam" id="PF04084"/>
    </source>
</evidence>
<dbReference type="EMBL" id="KE525342">
    <property type="protein sequence ID" value="KFB48856.1"/>
    <property type="molecule type" value="Genomic_DNA"/>
</dbReference>
<evidence type="ECO:0000256" key="2">
    <source>
        <dbReference type="RuleBase" id="RU368084"/>
    </source>
</evidence>
<feature type="domain" description="Origin recognition complex subunit 2 RecA-like" evidence="4">
    <location>
        <begin position="3"/>
        <end position="115"/>
    </location>
</feature>
<comment type="subcellular location">
    <subcellularLocation>
        <location evidence="2">Nucleus</location>
    </subcellularLocation>
</comment>
<reference evidence="5 7" key="1">
    <citation type="journal article" date="2014" name="BMC Genomics">
        <title>Genome sequence of Anopheles sinensis provides insight into genetics basis of mosquito competence for malaria parasites.</title>
        <authorList>
            <person name="Zhou D."/>
            <person name="Zhang D."/>
            <person name="Ding G."/>
            <person name="Shi L."/>
            <person name="Hou Q."/>
            <person name="Ye Y."/>
            <person name="Xu Y."/>
            <person name="Zhou H."/>
            <person name="Xiong C."/>
            <person name="Li S."/>
            <person name="Yu J."/>
            <person name="Hong S."/>
            <person name="Yu X."/>
            <person name="Zou P."/>
            <person name="Chen C."/>
            <person name="Chang X."/>
            <person name="Wang W."/>
            <person name="Lv Y."/>
            <person name="Sun Y."/>
            <person name="Ma L."/>
            <person name="Shen B."/>
            <person name="Zhu C."/>
        </authorList>
    </citation>
    <scope>NUCLEOTIDE SEQUENCE [LARGE SCALE GENOMIC DNA]</scope>
</reference>
<sequence>MEFFHRHFLPKRPVLVINGDRPLELYCILHHIATKLLNLRLLHTNCSEMLGKIKRTLRKRPLLKIFVLVHNLDGWGIANAVTQNTLCELAALPNLNLLASLHCLDSVEVWRTQQLDWWYTHSYWQAIHQVPWVDGVVRVEPDAIEAYNFGDPALAVLHGVFRSLAFFGQSVFMQLVNLQLLFQRKHQARYYGIRFKTLWGDCRECGLCLSPFELKVWLDLFSQHNMVRRKRNQAGWVYIIPLSLYQLMQFYQGFTFYRSVLEVRPPSSLCSSSSHRAARSRRTQQTQDDGTTDSIISPEAQYPLADGTEHTHTEHAPGSFGVTRTGVVRILPLQTPHV</sequence>
<name>A0A084WF62_ANOSI</name>
<dbReference type="GO" id="GO:0003688">
    <property type="term" value="F:DNA replication origin binding"/>
    <property type="evidence" value="ECO:0007669"/>
    <property type="project" value="UniProtKB-UniRule"/>
</dbReference>
<dbReference type="PANTHER" id="PTHR14052:SF0">
    <property type="entry name" value="ORIGIN RECOGNITION COMPLEX SUBUNIT 2"/>
    <property type="match status" value="1"/>
</dbReference>
<evidence type="ECO:0000313" key="5">
    <source>
        <dbReference type="EMBL" id="KFB48856.1"/>
    </source>
</evidence>
<keyword evidence="7" id="KW-1185">Reference proteome</keyword>